<reference evidence="2 3" key="1">
    <citation type="submission" date="2014-12" db="EMBL/GenBank/DDBJ databases">
        <title>Genome sequence of Methanobrevibacter arboriphilicus DH1, DSM1125.</title>
        <authorList>
            <person name="Poehlein A."/>
            <person name="Thauer R.K."/>
            <person name="Seedorf H."/>
            <person name="Daniel R."/>
        </authorList>
    </citation>
    <scope>NUCLEOTIDE SEQUENCE [LARGE SCALE GENOMIC DNA]</scope>
    <source>
        <strain evidence="2 3">DH1</strain>
    </source>
</reference>
<feature type="region of interest" description="Disordered" evidence="1">
    <location>
        <begin position="1"/>
        <end position="21"/>
    </location>
</feature>
<evidence type="ECO:0000313" key="2">
    <source>
        <dbReference type="EMBL" id="OQD58823.1"/>
    </source>
</evidence>
<proteinExistence type="predicted"/>
<keyword evidence="3" id="KW-1185">Reference proteome</keyword>
<comment type="caution">
    <text evidence="2">The sequence shown here is derived from an EMBL/GenBank/DDBJ whole genome shotgun (WGS) entry which is preliminary data.</text>
</comment>
<dbReference type="RefSeq" id="WP_143746144.1">
    <property type="nucleotide sequence ID" value="NZ_JXMW01000008.1"/>
</dbReference>
<sequence>MNPNFATNGEKLSPYKGLGSLTTDKKVSTITNVSKFQDDSYKEYCKITVKKAYQKKYKIKSVNIRYAVSDIKTYKFKNYIYKNYTVNNKNRFIVNIFGNESVSFDKLTVNYQTK</sequence>
<name>A0A1V6N2N6_METAZ</name>
<gene>
    <name evidence="2" type="ORF">MBBAR_8c00490</name>
</gene>
<evidence type="ECO:0000313" key="3">
    <source>
        <dbReference type="Proteomes" id="UP000191661"/>
    </source>
</evidence>
<organism evidence="2 3">
    <name type="scientific">Methanobrevibacter arboriphilus JCM 13429 = DSM 1125</name>
    <dbReference type="NCBI Taxonomy" id="1300164"/>
    <lineage>
        <taxon>Archaea</taxon>
        <taxon>Methanobacteriati</taxon>
        <taxon>Methanobacteriota</taxon>
        <taxon>Methanomada group</taxon>
        <taxon>Methanobacteria</taxon>
        <taxon>Methanobacteriales</taxon>
        <taxon>Methanobacteriaceae</taxon>
        <taxon>Methanobrevibacter</taxon>
    </lineage>
</organism>
<dbReference type="EMBL" id="JXMW01000008">
    <property type="protein sequence ID" value="OQD58823.1"/>
    <property type="molecule type" value="Genomic_DNA"/>
</dbReference>
<dbReference type="Proteomes" id="UP000191661">
    <property type="component" value="Unassembled WGS sequence"/>
</dbReference>
<protein>
    <submittedName>
        <fullName evidence="2">Uncharacterized protein</fullName>
    </submittedName>
</protein>
<dbReference type="AlphaFoldDB" id="A0A1V6N2N6"/>
<evidence type="ECO:0000256" key="1">
    <source>
        <dbReference type="SAM" id="MobiDB-lite"/>
    </source>
</evidence>
<accession>A0A1V6N2N6</accession>